<organism evidence="2">
    <name type="scientific">viral metagenome</name>
    <dbReference type="NCBI Taxonomy" id="1070528"/>
    <lineage>
        <taxon>unclassified sequences</taxon>
        <taxon>metagenomes</taxon>
        <taxon>organismal metagenomes</taxon>
    </lineage>
</organism>
<evidence type="ECO:0000313" key="2">
    <source>
        <dbReference type="EMBL" id="QHU19761.1"/>
    </source>
</evidence>
<dbReference type="AlphaFoldDB" id="A0A6C0KRE2"/>
<evidence type="ECO:0000256" key="1">
    <source>
        <dbReference type="SAM" id="Phobius"/>
    </source>
</evidence>
<sequence>MCWNATVSLNTFLFSFFAVNFAYFNNIINIYECLFFYSFISMQLIEYFTWKHLHNKKINRLLSQLGFFLIFLQPILSILIPNNVKFNVKATLITLYLAFFFLLFISIKNDFSMAKAPNGHLAWNWLKYPIYIVLLWITFLLVILLYAKKYILFAIYAIIFLAIYYTYYKTNTWGSLWCWIANGLAVLLIIRTFYNSSIPDYLVINPNSK</sequence>
<dbReference type="EMBL" id="MN740955">
    <property type="protein sequence ID" value="QHU19761.1"/>
    <property type="molecule type" value="Genomic_DNA"/>
</dbReference>
<feature type="transmembrane region" description="Helical" evidence="1">
    <location>
        <begin position="61"/>
        <end position="80"/>
    </location>
</feature>
<feature type="transmembrane region" description="Helical" evidence="1">
    <location>
        <begin position="128"/>
        <end position="145"/>
    </location>
</feature>
<name>A0A6C0KRE2_9ZZZZ</name>
<protein>
    <submittedName>
        <fullName evidence="2">Uncharacterized protein</fullName>
    </submittedName>
</protein>
<feature type="transmembrane region" description="Helical" evidence="1">
    <location>
        <begin position="86"/>
        <end position="107"/>
    </location>
</feature>
<feature type="transmembrane region" description="Helical" evidence="1">
    <location>
        <begin position="151"/>
        <end position="168"/>
    </location>
</feature>
<keyword evidence="1" id="KW-0812">Transmembrane</keyword>
<feature type="transmembrane region" description="Helical" evidence="1">
    <location>
        <begin position="175"/>
        <end position="194"/>
    </location>
</feature>
<feature type="transmembrane region" description="Helical" evidence="1">
    <location>
        <begin position="12"/>
        <end position="40"/>
    </location>
</feature>
<accession>A0A6C0KRE2</accession>
<keyword evidence="1" id="KW-1133">Transmembrane helix</keyword>
<keyword evidence="1" id="KW-0472">Membrane</keyword>
<reference evidence="2" key="1">
    <citation type="journal article" date="2020" name="Nature">
        <title>Giant virus diversity and host interactions through global metagenomics.</title>
        <authorList>
            <person name="Schulz F."/>
            <person name="Roux S."/>
            <person name="Paez-Espino D."/>
            <person name="Jungbluth S."/>
            <person name="Walsh D.A."/>
            <person name="Denef V.J."/>
            <person name="McMahon K.D."/>
            <person name="Konstantinidis K.T."/>
            <person name="Eloe-Fadrosh E.A."/>
            <person name="Kyrpides N.C."/>
            <person name="Woyke T."/>
        </authorList>
    </citation>
    <scope>NUCLEOTIDE SEQUENCE</scope>
    <source>
        <strain evidence="2">GVMAG-S-3300013014-113</strain>
    </source>
</reference>
<proteinExistence type="predicted"/>